<evidence type="ECO:0000313" key="2">
    <source>
        <dbReference type="Proteomes" id="UP001142175"/>
    </source>
</evidence>
<accession>A0A9X2T2D9</accession>
<dbReference type="AlphaFoldDB" id="A0A9X2T2D9"/>
<evidence type="ECO:0000313" key="1">
    <source>
        <dbReference type="EMBL" id="MCR9016761.1"/>
    </source>
</evidence>
<dbReference type="Proteomes" id="UP001142175">
    <property type="component" value="Unassembled WGS sequence"/>
</dbReference>
<dbReference type="EMBL" id="JANSUY010000019">
    <property type="protein sequence ID" value="MCR9016761.1"/>
    <property type="molecule type" value="Genomic_DNA"/>
</dbReference>
<sequence length="83" mass="9754">MFEGPSYPNALDESVFEEWLAKGRMSKTPFAYLLVIWDELDRTYIPVYIEERSELKNFARYGQAPDHQLLVAAYDLYSETRVV</sequence>
<proteinExistence type="predicted"/>
<keyword evidence="2" id="KW-1185">Reference proteome</keyword>
<organism evidence="1 2">
    <name type="scientific">Aquiflexum gelatinilyticum</name>
    <dbReference type="NCBI Taxonomy" id="2961943"/>
    <lineage>
        <taxon>Bacteria</taxon>
        <taxon>Pseudomonadati</taxon>
        <taxon>Bacteroidota</taxon>
        <taxon>Cytophagia</taxon>
        <taxon>Cytophagales</taxon>
        <taxon>Cyclobacteriaceae</taxon>
        <taxon>Aquiflexum</taxon>
    </lineage>
</organism>
<protein>
    <submittedName>
        <fullName evidence="1">Uncharacterized protein</fullName>
    </submittedName>
</protein>
<comment type="caution">
    <text evidence="1">The sequence shown here is derived from an EMBL/GenBank/DDBJ whole genome shotgun (WGS) entry which is preliminary data.</text>
</comment>
<dbReference type="RefSeq" id="WP_258424608.1">
    <property type="nucleotide sequence ID" value="NZ_JANSUY010000019.1"/>
</dbReference>
<gene>
    <name evidence="1" type="ORF">NU887_17130</name>
</gene>
<name>A0A9X2T2D9_9BACT</name>
<reference evidence="1" key="1">
    <citation type="submission" date="2022-08" db="EMBL/GenBank/DDBJ databases">
        <authorList>
            <person name="Zhang D."/>
        </authorList>
    </citation>
    <scope>NUCLEOTIDE SEQUENCE</scope>
    <source>
        <strain evidence="1">XJ19-11</strain>
    </source>
</reference>